<evidence type="ECO:0000313" key="2">
    <source>
        <dbReference type="Proteomes" id="UP001174909"/>
    </source>
</evidence>
<evidence type="ECO:0000313" key="1">
    <source>
        <dbReference type="EMBL" id="CAI8023090.1"/>
    </source>
</evidence>
<protein>
    <submittedName>
        <fullName evidence="1">Uncharacterized protein</fullName>
    </submittedName>
</protein>
<gene>
    <name evidence="1" type="ORF">GBAR_LOCUS13521</name>
</gene>
<dbReference type="AlphaFoldDB" id="A0AA35S440"/>
<reference evidence="1" key="1">
    <citation type="submission" date="2023-03" db="EMBL/GenBank/DDBJ databases">
        <authorList>
            <person name="Steffen K."/>
            <person name="Cardenas P."/>
        </authorList>
    </citation>
    <scope>NUCLEOTIDE SEQUENCE</scope>
</reference>
<comment type="caution">
    <text evidence="1">The sequence shown here is derived from an EMBL/GenBank/DDBJ whole genome shotgun (WGS) entry which is preliminary data.</text>
</comment>
<sequence>MYGCCLPSLASVLFGEDLSIYATFLSTLCGVQFGDECGGRFTGDDSTDPPPTNAMCTSLRNAIPAACQIFSNVLYIYLSASSDPDGFQTNFCKSDCAEPVYNYINDCVNKTDALYLDFLCSTTPAETNCVHILNDTALVMAFDGVCKDASNRQCSQGCKSALEGFNKAYDCCLFTYSALDTNVSYTNGLWAQCGADNPGLCTGGITNTAVDAPKGEVESSALATALGSTLFLILGLTAAVTV</sequence>
<dbReference type="Proteomes" id="UP001174909">
    <property type="component" value="Unassembled WGS sequence"/>
</dbReference>
<keyword evidence="2" id="KW-1185">Reference proteome</keyword>
<dbReference type="EMBL" id="CASHTH010001992">
    <property type="protein sequence ID" value="CAI8023090.1"/>
    <property type="molecule type" value="Genomic_DNA"/>
</dbReference>
<name>A0AA35S440_GEOBA</name>
<accession>A0AA35S440</accession>
<organism evidence="1 2">
    <name type="scientific">Geodia barretti</name>
    <name type="common">Barrett's horny sponge</name>
    <dbReference type="NCBI Taxonomy" id="519541"/>
    <lineage>
        <taxon>Eukaryota</taxon>
        <taxon>Metazoa</taxon>
        <taxon>Porifera</taxon>
        <taxon>Demospongiae</taxon>
        <taxon>Heteroscleromorpha</taxon>
        <taxon>Tetractinellida</taxon>
        <taxon>Astrophorina</taxon>
        <taxon>Geodiidae</taxon>
        <taxon>Geodia</taxon>
    </lineage>
</organism>
<proteinExistence type="predicted"/>